<protein>
    <submittedName>
        <fullName evidence="5">LacI family DNA-binding transcriptional regulator</fullName>
    </submittedName>
</protein>
<evidence type="ECO:0000259" key="4">
    <source>
        <dbReference type="PROSITE" id="PS50932"/>
    </source>
</evidence>
<organism evidence="5 6">
    <name type="scientific">Pelagicoccus mobilis</name>
    <dbReference type="NCBI Taxonomy" id="415221"/>
    <lineage>
        <taxon>Bacteria</taxon>
        <taxon>Pseudomonadati</taxon>
        <taxon>Verrucomicrobiota</taxon>
        <taxon>Opitutia</taxon>
        <taxon>Puniceicoccales</taxon>
        <taxon>Pelagicoccaceae</taxon>
        <taxon>Pelagicoccus</taxon>
    </lineage>
</organism>
<keyword evidence="2 5" id="KW-0238">DNA-binding</keyword>
<dbReference type="Pfam" id="PF00356">
    <property type="entry name" value="LacI"/>
    <property type="match status" value="1"/>
</dbReference>
<dbReference type="PROSITE" id="PS50932">
    <property type="entry name" value="HTH_LACI_2"/>
    <property type="match status" value="1"/>
</dbReference>
<evidence type="ECO:0000256" key="1">
    <source>
        <dbReference type="ARBA" id="ARBA00023015"/>
    </source>
</evidence>
<keyword evidence="3" id="KW-0804">Transcription</keyword>
<dbReference type="InterPro" id="IPR010982">
    <property type="entry name" value="Lambda_DNA-bd_dom_sf"/>
</dbReference>
<feature type="domain" description="HTH lacI-type" evidence="4">
    <location>
        <begin position="16"/>
        <end position="70"/>
    </location>
</feature>
<evidence type="ECO:0000313" key="5">
    <source>
        <dbReference type="EMBL" id="MBK1876465.1"/>
    </source>
</evidence>
<evidence type="ECO:0000256" key="2">
    <source>
        <dbReference type="ARBA" id="ARBA00023125"/>
    </source>
</evidence>
<dbReference type="CDD" id="cd01392">
    <property type="entry name" value="HTH_LacI"/>
    <property type="match status" value="1"/>
</dbReference>
<dbReference type="GO" id="GO:0003700">
    <property type="term" value="F:DNA-binding transcription factor activity"/>
    <property type="evidence" value="ECO:0007669"/>
    <property type="project" value="TreeGrafter"/>
</dbReference>
<evidence type="ECO:0000256" key="3">
    <source>
        <dbReference type="ARBA" id="ARBA00023163"/>
    </source>
</evidence>
<dbReference type="SUPFAM" id="SSF47413">
    <property type="entry name" value="lambda repressor-like DNA-binding domains"/>
    <property type="match status" value="1"/>
</dbReference>
<dbReference type="EMBL" id="JAENIL010000009">
    <property type="protein sequence ID" value="MBK1876465.1"/>
    <property type="molecule type" value="Genomic_DNA"/>
</dbReference>
<dbReference type="Proteomes" id="UP000617628">
    <property type="component" value="Unassembled WGS sequence"/>
</dbReference>
<dbReference type="InterPro" id="IPR028082">
    <property type="entry name" value="Peripla_BP_I"/>
</dbReference>
<dbReference type="GO" id="GO:0000976">
    <property type="term" value="F:transcription cis-regulatory region binding"/>
    <property type="evidence" value="ECO:0007669"/>
    <property type="project" value="TreeGrafter"/>
</dbReference>
<dbReference type="SUPFAM" id="SSF53822">
    <property type="entry name" value="Periplasmic binding protein-like I"/>
    <property type="match status" value="1"/>
</dbReference>
<dbReference type="PANTHER" id="PTHR30146:SF109">
    <property type="entry name" value="HTH-TYPE TRANSCRIPTIONAL REGULATOR GALS"/>
    <property type="match status" value="1"/>
</dbReference>
<comment type="caution">
    <text evidence="5">The sequence shown here is derived from an EMBL/GenBank/DDBJ whole genome shotgun (WGS) entry which is preliminary data.</text>
</comment>
<dbReference type="Gene3D" id="1.10.260.40">
    <property type="entry name" value="lambda repressor-like DNA-binding domains"/>
    <property type="match status" value="1"/>
</dbReference>
<evidence type="ECO:0000313" key="6">
    <source>
        <dbReference type="Proteomes" id="UP000617628"/>
    </source>
</evidence>
<dbReference type="RefSeq" id="WP_200354682.1">
    <property type="nucleotide sequence ID" value="NZ_JAENIL010000009.1"/>
</dbReference>
<accession>A0A934RVY9</accession>
<keyword evidence="6" id="KW-1185">Reference proteome</keyword>
<dbReference type="InterPro" id="IPR000843">
    <property type="entry name" value="HTH_LacI"/>
</dbReference>
<dbReference type="AlphaFoldDB" id="A0A934RVY9"/>
<dbReference type="SMART" id="SM00354">
    <property type="entry name" value="HTH_LACI"/>
    <property type="match status" value="1"/>
</dbReference>
<gene>
    <name evidence="5" type="ORF">JIN87_06260</name>
</gene>
<sequence>MKQSSGNAAKPSKRRVTIRDIAAEVGLHFTTVARALKDSDLVRPDTVKRVREAADKLGYQADPFVSAFCSYRSRHLKKGYRGNISWINGFDSPDYYETTATGFGKECYEGAKARCEELGFKLVTFWYGEPGMSAKRASQIIHSRGEAGLIVAPMPHSIDKLDMRWDSFCSVRIGYSIPDVPLTNVVADQFGNMNLLCDNLEELGFPRIGFATREWIDLRVEHKWSGAYQIRQLTGDSDRYQPMFIGKTEDDYPEFEKWIRRHRPSVLIVGGSTPYANYLERMGMKVPQDIQVVSVSLEASEIAHRAGVDQEARVVGSIAVDQVYGIIGRSHVGIESVPKTIMTAGTWRGHTSCDPSLLVS</sequence>
<dbReference type="PANTHER" id="PTHR30146">
    <property type="entry name" value="LACI-RELATED TRANSCRIPTIONAL REPRESSOR"/>
    <property type="match status" value="1"/>
</dbReference>
<dbReference type="Gene3D" id="3.40.50.2300">
    <property type="match status" value="2"/>
</dbReference>
<proteinExistence type="predicted"/>
<keyword evidence="1" id="KW-0805">Transcription regulation</keyword>
<reference evidence="5" key="1">
    <citation type="submission" date="2021-01" db="EMBL/GenBank/DDBJ databases">
        <title>Modified the classification status of verrucomicrobia.</title>
        <authorList>
            <person name="Feng X."/>
        </authorList>
    </citation>
    <scope>NUCLEOTIDE SEQUENCE</scope>
    <source>
        <strain evidence="5">KCTC 13126</strain>
    </source>
</reference>
<name>A0A934RVY9_9BACT</name>